<evidence type="ECO:0000313" key="3">
    <source>
        <dbReference type="EMBL" id="MDX8416746.1"/>
    </source>
</evidence>
<dbReference type="Proteomes" id="UP001285244">
    <property type="component" value="Unassembled WGS sequence"/>
</dbReference>
<dbReference type="NCBIfam" id="TIGR00254">
    <property type="entry name" value="GGDEF"/>
    <property type="match status" value="1"/>
</dbReference>
<name>A0ABU4WJK1_9FIRM</name>
<feature type="domain" description="GGDEF" evidence="2">
    <location>
        <begin position="167"/>
        <end position="293"/>
    </location>
</feature>
<dbReference type="RefSeq" id="WP_320325075.1">
    <property type="nucleotide sequence ID" value="NZ_JALBUS010000003.1"/>
</dbReference>
<dbReference type="SUPFAM" id="SSF55073">
    <property type="entry name" value="Nucleotide cyclase"/>
    <property type="match status" value="2"/>
</dbReference>
<dbReference type="SUPFAM" id="SSF141868">
    <property type="entry name" value="EAL domain-like"/>
    <property type="match status" value="1"/>
</dbReference>
<dbReference type="PANTHER" id="PTHR33121:SF70">
    <property type="entry name" value="SIGNALING PROTEIN YKOW"/>
    <property type="match status" value="1"/>
</dbReference>
<organism evidence="3 4">
    <name type="scientific">Absicoccus intestinalis</name>
    <dbReference type="NCBI Taxonomy" id="2926319"/>
    <lineage>
        <taxon>Bacteria</taxon>
        <taxon>Bacillati</taxon>
        <taxon>Bacillota</taxon>
        <taxon>Erysipelotrichia</taxon>
        <taxon>Erysipelotrichales</taxon>
        <taxon>Erysipelotrichaceae</taxon>
        <taxon>Absicoccus</taxon>
    </lineage>
</organism>
<keyword evidence="4" id="KW-1185">Reference proteome</keyword>
<dbReference type="InterPro" id="IPR001633">
    <property type="entry name" value="EAL_dom"/>
</dbReference>
<dbReference type="PROSITE" id="PS50887">
    <property type="entry name" value="GGDEF"/>
    <property type="match status" value="2"/>
</dbReference>
<dbReference type="SMART" id="SM00267">
    <property type="entry name" value="GGDEF"/>
    <property type="match status" value="2"/>
</dbReference>
<dbReference type="Pfam" id="PF00990">
    <property type="entry name" value="GGDEF"/>
    <property type="match status" value="2"/>
</dbReference>
<dbReference type="Gene3D" id="3.30.70.270">
    <property type="match status" value="2"/>
</dbReference>
<dbReference type="InterPro" id="IPR000160">
    <property type="entry name" value="GGDEF_dom"/>
</dbReference>
<dbReference type="EMBL" id="JALBUS010000003">
    <property type="protein sequence ID" value="MDX8416746.1"/>
    <property type="molecule type" value="Genomic_DNA"/>
</dbReference>
<evidence type="ECO:0000259" key="2">
    <source>
        <dbReference type="PROSITE" id="PS50887"/>
    </source>
</evidence>
<dbReference type="InterPro" id="IPR043128">
    <property type="entry name" value="Rev_trsase/Diguanyl_cyclase"/>
</dbReference>
<accession>A0ABU4WJK1</accession>
<dbReference type="PROSITE" id="PS50883">
    <property type="entry name" value="EAL"/>
    <property type="match status" value="1"/>
</dbReference>
<protein>
    <submittedName>
        <fullName evidence="3">EAL domain-containing protein</fullName>
    </submittedName>
</protein>
<dbReference type="InterPro" id="IPR050706">
    <property type="entry name" value="Cyclic-di-GMP_PDE-like"/>
</dbReference>
<reference evidence="3 4" key="1">
    <citation type="submission" date="2022-03" db="EMBL/GenBank/DDBJ databases">
        <title>Novel taxa within the pig intestine.</title>
        <authorList>
            <person name="Wylensek D."/>
            <person name="Bishof K."/>
            <person name="Afrizal A."/>
            <person name="Clavel T."/>
        </authorList>
    </citation>
    <scope>NUCLEOTIDE SEQUENCE [LARGE SCALE GENOMIC DNA]</scope>
    <source>
        <strain evidence="3 4">Cla-KB-P134</strain>
    </source>
</reference>
<gene>
    <name evidence="3" type="ORF">MOZ64_02655</name>
</gene>
<dbReference type="InterPro" id="IPR035919">
    <property type="entry name" value="EAL_sf"/>
</dbReference>
<feature type="domain" description="GGDEF" evidence="2">
    <location>
        <begin position="1447"/>
        <end position="1569"/>
    </location>
</feature>
<dbReference type="PANTHER" id="PTHR33121">
    <property type="entry name" value="CYCLIC DI-GMP PHOSPHODIESTERASE PDEF"/>
    <property type="match status" value="1"/>
</dbReference>
<comment type="caution">
    <text evidence="3">The sequence shown here is derived from an EMBL/GenBank/DDBJ whole genome shotgun (WGS) entry which is preliminary data.</text>
</comment>
<dbReference type="Gene3D" id="3.20.20.450">
    <property type="entry name" value="EAL domain"/>
    <property type="match status" value="1"/>
</dbReference>
<evidence type="ECO:0000313" key="4">
    <source>
        <dbReference type="Proteomes" id="UP001285244"/>
    </source>
</evidence>
<feature type="domain" description="EAL" evidence="1">
    <location>
        <begin position="302"/>
        <end position="554"/>
    </location>
</feature>
<dbReference type="CDD" id="cd01948">
    <property type="entry name" value="EAL"/>
    <property type="match status" value="1"/>
</dbReference>
<dbReference type="CDD" id="cd01949">
    <property type="entry name" value="GGDEF"/>
    <property type="match status" value="1"/>
</dbReference>
<dbReference type="SMART" id="SM00052">
    <property type="entry name" value="EAL"/>
    <property type="match status" value="1"/>
</dbReference>
<dbReference type="InterPro" id="IPR029787">
    <property type="entry name" value="Nucleotide_cyclase"/>
</dbReference>
<sequence length="1569" mass="180833">MDKTKNMVPKQQQLRTEYEQYFDLIEGAVCFVLANETEEIVFANEKAASLFECEDVDTFLQFCSSKYQNLMEEKDYKPLSEIACVNPAHFTLSFHYQTQKGHFRKAVGVGTLKETSFGKTFVILLFPSEQITNDLQTKDKTGVLGMHDFFQEALQQAEKRKSFPEVRAFCPVSFDLTSFKEYNRQYGMQQGDLCLKKIADAITRCFPNALVGHLTADHFVALLPSDDLETKLEQVCNEINSFINDDGIQLKVGIYKPTEKDSIETLRHAFDLAKIACDSIKTDGNRSIAIYRSSLGKMLAKKTYILRHFGEALEKHYIKVYFQPVIRTLTGKLSGYEALARWEDPVQGMIFPDVFIPVLEDAQLINRLDRYVLEQVCRVIRDRMDNGLPLLPVSMNLSAYDFDVANPLDTIEKMVKRYQIPRTLLCFEITERVMFQNKMIMSKVVFQFQQAGYQVWMDDFGSEYSSLNTLHNYHFDVIKIDMGFFSHFDDRSRQIITSVVTMARMLGVQTLAEGVETKGQVSFLKKIGCGRIQGYYYGKPMRYDDTFTFNHGRGLQFEQSEEAHLMDAAESVNVISDSPTALFRFDGTNIELLIENDAYKRELRSTGTQGMDEANAYLMDSSYPFRGRFQQLLIKALHSRSQETLTYADNGQYMRVSVRWIAGDEEHWIGEAHIYNISNNEAIQQAKTLDNTLRDIFQFYEGFYVMERGKGEVKILRSNHPELNPEPVQSIEDFLAYFSETLVYPDDRARFAAFIDPANIETKTKSEGVVQTELLRIRKADGTFRWTVFETLMIYKSATKNILLCEREDIWECKRDRNTLLPIFCQSFGISTTDTIQLETRIESSLFRVLCETSPYLFYWKDQKGRILGASKSLQTMEDFHDTSDFIGKSEEEIGFSFPLLDKHSDKEKKPHLGNPTTQVEELMLTGGRFKPVQISRIPWYLDKEFAGTLGMVHKTSSDKKNDELHLGLVDKETDVLSFRGAIEAGLLYADRYRIEKLDYVGLLIDVPMYAELMRDNSENAKVILEKLTETLREELTPGWAIARIGICCFLCFSQREKAEQIEEKLTTISGIFPSLCRKLGIQINLLMTHAIVYGSEVMSLDEMFQLLIRRLHSAEKEAYGERTYTEDRIYVRRELLDDLPERVIISDPKTFELVYMNQAARDDVGLDRECSLKGCFCYQTLEGYDGPCKNCPNLMLRMDRALSLSHMNHKTGDNLIIRSFLTIWEKRTLKVTFAFNINEYLDTLAGDREMFYQEMRANEAISRGMEEEDPEKGIEMTMSSIAEYMQPERFLIFEERDDNTVSATYEWTKPGVIPLKEELQSIPRTELRALYTRFVSERLVMVHDMKAFQKEYPDFKLRMHGLQSFISGQLLLQNQTEGFTMVVNPSEESFRRGSVIYSTLTDFIAVMVRNRNSIRELERQSTIDLLTGAGNRRALEQRIRTWQGDGILGVISIDLNGLKNTNDTKGHHAGDMLIRESARILMECAGEDCVFRTGGDEFVVVTEDLEQRDILLLIRHMRDSATINGISMAIGYAYIRGKVTDFDALLTKADLNMYQDKGHSFRRRREDR</sequence>
<evidence type="ECO:0000259" key="1">
    <source>
        <dbReference type="PROSITE" id="PS50883"/>
    </source>
</evidence>
<dbReference type="Pfam" id="PF00563">
    <property type="entry name" value="EAL"/>
    <property type="match status" value="1"/>
</dbReference>
<proteinExistence type="predicted"/>